<keyword evidence="1" id="KW-0560">Oxidoreductase</keyword>
<name>A0AAN0MBE8_9RHOB</name>
<accession>A0AAN0MBE8</accession>
<dbReference type="PROSITE" id="PS51471">
    <property type="entry name" value="FE2OG_OXY"/>
    <property type="match status" value="1"/>
</dbReference>
<keyword evidence="1" id="KW-0408">Iron</keyword>
<gene>
    <name evidence="3" type="ORF">AABB31_16285</name>
</gene>
<dbReference type="EMBL" id="CP151767">
    <property type="protein sequence ID" value="WZU66578.1"/>
    <property type="molecule type" value="Genomic_DNA"/>
</dbReference>
<dbReference type="KEGG" id="yrh:AABB31_16285"/>
<dbReference type="InterPro" id="IPR005123">
    <property type="entry name" value="Oxoglu/Fe-dep_dioxygenase_dom"/>
</dbReference>
<dbReference type="Gene3D" id="2.60.120.620">
    <property type="entry name" value="q2cbj1_9rhob like domain"/>
    <property type="match status" value="1"/>
</dbReference>
<comment type="similarity">
    <text evidence="1">Belongs to the iron/ascorbate-dependent oxidoreductase family.</text>
</comment>
<dbReference type="AlphaFoldDB" id="A0AAN0MBE8"/>
<feature type="domain" description="Fe2OG dioxygenase" evidence="2">
    <location>
        <begin position="172"/>
        <end position="283"/>
    </location>
</feature>
<dbReference type="GO" id="GO:0016491">
    <property type="term" value="F:oxidoreductase activity"/>
    <property type="evidence" value="ECO:0007669"/>
    <property type="project" value="UniProtKB-KW"/>
</dbReference>
<dbReference type="Proteomes" id="UP001470809">
    <property type="component" value="Chromosome"/>
</dbReference>
<dbReference type="RefSeq" id="WP_342075900.1">
    <property type="nucleotide sequence ID" value="NZ_CP151767.2"/>
</dbReference>
<evidence type="ECO:0000313" key="3">
    <source>
        <dbReference type="EMBL" id="WZU66578.1"/>
    </source>
</evidence>
<protein>
    <submittedName>
        <fullName evidence="3">2OG-Fe(II) oxygenase</fullName>
    </submittedName>
</protein>
<dbReference type="GO" id="GO:0046872">
    <property type="term" value="F:metal ion binding"/>
    <property type="evidence" value="ECO:0007669"/>
    <property type="project" value="UniProtKB-KW"/>
</dbReference>
<sequence length="300" mass="32517">MSLINETIGSLRGPFFVSRGFQAADQSVIVVARLNVAQGHLMQIEDIVDMATYPIADAGFAATCNTKLDADGVLVLPDFIQAKALADIQAEAVAKQDQAYFCAQDHSVYLTPDNPAFGADHPANRKVTSSKGCICDDVIAGNSPLRALYDDVAFRRFVARTTGQAGLYPYADNLSSINIHYAKRGQELGWHFDNSSFAITLLIQKPAAGSRFEYIKDLRDADAGDLNYTGVAALLDGATQPDVLAMDPGTLVLFRGRNSIHRVSPNESDITRMLAVLAYNAEPDVSLSESARMTFYGRLD</sequence>
<organism evidence="3 4">
    <name type="scientific">Yoonia rhodophyticola</name>
    <dbReference type="NCBI Taxonomy" id="3137370"/>
    <lineage>
        <taxon>Bacteria</taxon>
        <taxon>Pseudomonadati</taxon>
        <taxon>Pseudomonadota</taxon>
        <taxon>Alphaproteobacteria</taxon>
        <taxon>Rhodobacterales</taxon>
        <taxon>Paracoccaceae</taxon>
        <taxon>Yoonia</taxon>
    </lineage>
</organism>
<proteinExistence type="inferred from homology"/>
<evidence type="ECO:0000256" key="1">
    <source>
        <dbReference type="RuleBase" id="RU003682"/>
    </source>
</evidence>
<evidence type="ECO:0000313" key="4">
    <source>
        <dbReference type="Proteomes" id="UP001470809"/>
    </source>
</evidence>
<dbReference type="InterPro" id="IPR056470">
    <property type="entry name" value="BesD/HalB-like"/>
</dbReference>
<evidence type="ECO:0000259" key="2">
    <source>
        <dbReference type="PROSITE" id="PS51471"/>
    </source>
</evidence>
<dbReference type="SUPFAM" id="SSF51197">
    <property type="entry name" value="Clavaminate synthase-like"/>
    <property type="match status" value="1"/>
</dbReference>
<reference evidence="3" key="1">
    <citation type="submission" date="2024-08" db="EMBL/GenBank/DDBJ databases">
        <title>Phylogenomic analyses of a clade within the roseobacter group suggest taxonomic reassignments of species of the genera Aestuariivita, Citreicella, Loktanella, Nautella, Pelagibaca, Ruegeria, Thalassobius, Thiobacimonas and Tropicibacter, and the proposal o.</title>
        <authorList>
            <person name="Jeon C.O."/>
        </authorList>
    </citation>
    <scope>NUCLEOTIDE SEQUENCE</scope>
    <source>
        <strain evidence="3">SS1-5</strain>
    </source>
</reference>
<keyword evidence="4" id="KW-1185">Reference proteome</keyword>
<dbReference type="Pfam" id="PF23169">
    <property type="entry name" value="HalD"/>
    <property type="match status" value="1"/>
</dbReference>
<keyword evidence="1" id="KW-0479">Metal-binding</keyword>